<reference evidence="2 3" key="1">
    <citation type="journal article" date="2015" name="Genome Biol. Evol.">
        <title>Comparative Genomics of a Bacterivorous Green Alga Reveals Evolutionary Causalities and Consequences of Phago-Mixotrophic Mode of Nutrition.</title>
        <authorList>
            <person name="Burns J.A."/>
            <person name="Paasch A."/>
            <person name="Narechania A."/>
            <person name="Kim E."/>
        </authorList>
    </citation>
    <scope>NUCLEOTIDE SEQUENCE [LARGE SCALE GENOMIC DNA]</scope>
    <source>
        <strain evidence="2 3">PLY_AMNH</strain>
    </source>
</reference>
<feature type="compositionally biased region" description="Basic and acidic residues" evidence="1">
    <location>
        <begin position="62"/>
        <end position="76"/>
    </location>
</feature>
<feature type="non-terminal residue" evidence="2">
    <location>
        <position position="280"/>
    </location>
</feature>
<name>A0AAE0FB00_9CHLO</name>
<accession>A0AAE0FB00</accession>
<feature type="region of interest" description="Disordered" evidence="1">
    <location>
        <begin position="111"/>
        <end position="130"/>
    </location>
</feature>
<organism evidence="2 3">
    <name type="scientific">Cymbomonas tetramitiformis</name>
    <dbReference type="NCBI Taxonomy" id="36881"/>
    <lineage>
        <taxon>Eukaryota</taxon>
        <taxon>Viridiplantae</taxon>
        <taxon>Chlorophyta</taxon>
        <taxon>Pyramimonadophyceae</taxon>
        <taxon>Pyramimonadales</taxon>
        <taxon>Pyramimonadaceae</taxon>
        <taxon>Cymbomonas</taxon>
    </lineage>
</organism>
<gene>
    <name evidence="2" type="ORF">CYMTET_34611</name>
</gene>
<evidence type="ECO:0000256" key="1">
    <source>
        <dbReference type="SAM" id="MobiDB-lite"/>
    </source>
</evidence>
<feature type="compositionally biased region" description="Polar residues" evidence="1">
    <location>
        <begin position="121"/>
        <end position="130"/>
    </location>
</feature>
<keyword evidence="3" id="KW-1185">Reference proteome</keyword>
<feature type="compositionally biased region" description="Polar residues" evidence="1">
    <location>
        <begin position="1"/>
        <end position="13"/>
    </location>
</feature>
<dbReference type="AlphaFoldDB" id="A0AAE0FB00"/>
<feature type="compositionally biased region" description="Pro residues" evidence="1">
    <location>
        <begin position="17"/>
        <end position="29"/>
    </location>
</feature>
<sequence length="280" mass="28934">MLTAPTASTPSSRQGPGKPPAAEPAPSGPQPSASGQKRRKAVQPRRLAVVEGSVHSRGLSVKSERGEMGLAEEVRSRPPSPLSVSAGALGGIRGFHYTPDGSLSKRPPSVSLLGAGLPKGTGQSSQCASESSMEMWRKLEPELQSPDDLLSFRHRSSPVHVDSSPVRMELCTETAQAAAGQRMDSSPAGVELPAETVPVAAGQHGLFFCPGEVEIAASGPGGDWAACGLFSGGVEVPARRRSRWRWAACGLFSGGGGGACGDGPGGGFQGSMWTLLRWGW</sequence>
<proteinExistence type="predicted"/>
<comment type="caution">
    <text evidence="2">The sequence shown here is derived from an EMBL/GenBank/DDBJ whole genome shotgun (WGS) entry which is preliminary data.</text>
</comment>
<dbReference type="Proteomes" id="UP001190700">
    <property type="component" value="Unassembled WGS sequence"/>
</dbReference>
<feature type="region of interest" description="Disordered" evidence="1">
    <location>
        <begin position="1"/>
        <end position="82"/>
    </location>
</feature>
<evidence type="ECO:0000313" key="3">
    <source>
        <dbReference type="Proteomes" id="UP001190700"/>
    </source>
</evidence>
<evidence type="ECO:0000313" key="2">
    <source>
        <dbReference type="EMBL" id="KAK3256244.1"/>
    </source>
</evidence>
<protein>
    <submittedName>
        <fullName evidence="2">Uncharacterized protein</fullName>
    </submittedName>
</protein>
<dbReference type="EMBL" id="LGRX02021845">
    <property type="protein sequence ID" value="KAK3256244.1"/>
    <property type="molecule type" value="Genomic_DNA"/>
</dbReference>